<dbReference type="RefSeq" id="WP_208499862.1">
    <property type="nucleotide sequence ID" value="NZ_JAGFOA010000001.1"/>
</dbReference>
<reference evidence="2" key="1">
    <citation type="submission" date="2021-03" db="EMBL/GenBank/DDBJ databases">
        <title>Microbacterium sp. nov., a novel actinobacterium isolated from cow dung.</title>
        <authorList>
            <person name="Zhang L."/>
        </authorList>
    </citation>
    <scope>NUCLEOTIDE SEQUENCE</scope>
    <source>
        <strain evidence="2">NEAU-LLB</strain>
    </source>
</reference>
<protein>
    <submittedName>
        <fullName evidence="2">N-acetyltransferase</fullName>
    </submittedName>
</protein>
<dbReference type="EMBL" id="JAGFOA010000001">
    <property type="protein sequence ID" value="MBO3662186.1"/>
    <property type="molecule type" value="Genomic_DNA"/>
</dbReference>
<dbReference type="Pfam" id="PF14542">
    <property type="entry name" value="Acetyltransf_CG"/>
    <property type="match status" value="1"/>
</dbReference>
<dbReference type="PANTHER" id="PTHR31435">
    <property type="entry name" value="PROTEIN NATD1"/>
    <property type="match status" value="1"/>
</dbReference>
<proteinExistence type="predicted"/>
<dbReference type="CDD" id="cd04301">
    <property type="entry name" value="NAT_SF"/>
    <property type="match status" value="1"/>
</dbReference>
<organism evidence="2 3">
    <name type="scientific">Microbacterium stercoris</name>
    <dbReference type="NCBI Taxonomy" id="2820289"/>
    <lineage>
        <taxon>Bacteria</taxon>
        <taxon>Bacillati</taxon>
        <taxon>Actinomycetota</taxon>
        <taxon>Actinomycetes</taxon>
        <taxon>Micrococcales</taxon>
        <taxon>Microbacteriaceae</taxon>
        <taxon>Microbacterium</taxon>
    </lineage>
</organism>
<keyword evidence="3" id="KW-1185">Reference proteome</keyword>
<sequence>MSTADISVSDNAERSRYEAHILDPESGERQLAGVLVYEDADGDGGSRTLLHTVVWQEHSGHGIGGRLAETAFADARERGTKIVPVCTFVLAWLERHPEQHELVA</sequence>
<dbReference type="SUPFAM" id="SSF55729">
    <property type="entry name" value="Acyl-CoA N-acyltransferases (Nat)"/>
    <property type="match status" value="1"/>
</dbReference>
<evidence type="ECO:0000313" key="2">
    <source>
        <dbReference type="EMBL" id="MBO3662186.1"/>
    </source>
</evidence>
<dbReference type="InterPro" id="IPR031165">
    <property type="entry name" value="GNAT_YJDJ"/>
</dbReference>
<dbReference type="PROSITE" id="PS51729">
    <property type="entry name" value="GNAT_YJDJ"/>
    <property type="match status" value="1"/>
</dbReference>
<name>A0A939QPB6_9MICO</name>
<dbReference type="InterPro" id="IPR045057">
    <property type="entry name" value="Gcn5-rel_NAT"/>
</dbReference>
<evidence type="ECO:0000259" key="1">
    <source>
        <dbReference type="PROSITE" id="PS51729"/>
    </source>
</evidence>
<comment type="caution">
    <text evidence="2">The sequence shown here is derived from an EMBL/GenBank/DDBJ whole genome shotgun (WGS) entry which is preliminary data.</text>
</comment>
<dbReference type="PANTHER" id="PTHR31435:SF10">
    <property type="entry name" value="BSR4717 PROTEIN"/>
    <property type="match status" value="1"/>
</dbReference>
<dbReference type="Proteomes" id="UP000680132">
    <property type="component" value="Unassembled WGS sequence"/>
</dbReference>
<dbReference type="InterPro" id="IPR016181">
    <property type="entry name" value="Acyl_CoA_acyltransferase"/>
</dbReference>
<evidence type="ECO:0000313" key="3">
    <source>
        <dbReference type="Proteomes" id="UP000680132"/>
    </source>
</evidence>
<dbReference type="AlphaFoldDB" id="A0A939QPB6"/>
<dbReference type="Gene3D" id="3.40.630.30">
    <property type="match status" value="1"/>
</dbReference>
<gene>
    <name evidence="2" type="ORF">J5V96_01525</name>
</gene>
<accession>A0A939QPB6</accession>
<feature type="domain" description="N-acetyltransferase" evidence="1">
    <location>
        <begin position="9"/>
        <end position="104"/>
    </location>
</feature>